<accession>A0A6A5ZZI2</accession>
<dbReference type="AlphaFoldDB" id="A0A6A5ZZI2"/>
<sequence length="101" mass="11133">MDSTTISPVPGISTDAPNFEELQLLSPSSSSSGQKVLRPGSTPRRKRLCTTNVWCKGHRQAWNDVHPRGKHVSLWFLGISWIMTLCALLGATLPFSVLSRD</sequence>
<name>A0A6A5ZZI2_9PLEO</name>
<dbReference type="GeneID" id="54402408"/>
<keyword evidence="4" id="KW-1185">Reference proteome</keyword>
<keyword evidence="2" id="KW-1133">Transmembrane helix</keyword>
<evidence type="ECO:0000313" key="3">
    <source>
        <dbReference type="EMBL" id="KAF2125152.1"/>
    </source>
</evidence>
<gene>
    <name evidence="3" type="ORF">P153DRAFT_121511</name>
</gene>
<evidence type="ECO:0000256" key="1">
    <source>
        <dbReference type="SAM" id="MobiDB-lite"/>
    </source>
</evidence>
<keyword evidence="2" id="KW-0472">Membrane</keyword>
<evidence type="ECO:0000313" key="4">
    <source>
        <dbReference type="Proteomes" id="UP000799771"/>
    </source>
</evidence>
<reference evidence="3" key="1">
    <citation type="journal article" date="2020" name="Stud. Mycol.">
        <title>101 Dothideomycetes genomes: a test case for predicting lifestyles and emergence of pathogens.</title>
        <authorList>
            <person name="Haridas S."/>
            <person name="Albert R."/>
            <person name="Binder M."/>
            <person name="Bloem J."/>
            <person name="Labutti K."/>
            <person name="Salamov A."/>
            <person name="Andreopoulos B."/>
            <person name="Baker S."/>
            <person name="Barry K."/>
            <person name="Bills G."/>
            <person name="Bluhm B."/>
            <person name="Cannon C."/>
            <person name="Castanera R."/>
            <person name="Culley D."/>
            <person name="Daum C."/>
            <person name="Ezra D."/>
            <person name="Gonzalez J."/>
            <person name="Henrissat B."/>
            <person name="Kuo A."/>
            <person name="Liang C."/>
            <person name="Lipzen A."/>
            <person name="Lutzoni F."/>
            <person name="Magnuson J."/>
            <person name="Mondo S."/>
            <person name="Nolan M."/>
            <person name="Ohm R."/>
            <person name="Pangilinan J."/>
            <person name="Park H.-J."/>
            <person name="Ramirez L."/>
            <person name="Alfaro M."/>
            <person name="Sun H."/>
            <person name="Tritt A."/>
            <person name="Yoshinaga Y."/>
            <person name="Zwiers L.-H."/>
            <person name="Turgeon B."/>
            <person name="Goodwin S."/>
            <person name="Spatafora J."/>
            <person name="Crous P."/>
            <person name="Grigoriev I."/>
        </authorList>
    </citation>
    <scope>NUCLEOTIDE SEQUENCE</scope>
    <source>
        <strain evidence="3">CBS 119687</strain>
    </source>
</reference>
<organism evidence="3 4">
    <name type="scientific">Dothidotthia symphoricarpi CBS 119687</name>
    <dbReference type="NCBI Taxonomy" id="1392245"/>
    <lineage>
        <taxon>Eukaryota</taxon>
        <taxon>Fungi</taxon>
        <taxon>Dikarya</taxon>
        <taxon>Ascomycota</taxon>
        <taxon>Pezizomycotina</taxon>
        <taxon>Dothideomycetes</taxon>
        <taxon>Pleosporomycetidae</taxon>
        <taxon>Pleosporales</taxon>
        <taxon>Dothidotthiaceae</taxon>
        <taxon>Dothidotthia</taxon>
    </lineage>
</organism>
<dbReference type="EMBL" id="ML977517">
    <property type="protein sequence ID" value="KAF2125152.1"/>
    <property type="molecule type" value="Genomic_DNA"/>
</dbReference>
<keyword evidence="2" id="KW-0812">Transmembrane</keyword>
<dbReference type="Proteomes" id="UP000799771">
    <property type="component" value="Unassembled WGS sequence"/>
</dbReference>
<evidence type="ECO:0000256" key="2">
    <source>
        <dbReference type="SAM" id="Phobius"/>
    </source>
</evidence>
<dbReference type="RefSeq" id="XP_033519544.1">
    <property type="nucleotide sequence ID" value="XM_033661976.1"/>
</dbReference>
<proteinExistence type="predicted"/>
<feature type="region of interest" description="Disordered" evidence="1">
    <location>
        <begin position="24"/>
        <end position="44"/>
    </location>
</feature>
<protein>
    <submittedName>
        <fullName evidence="3">Uncharacterized protein</fullName>
    </submittedName>
</protein>
<feature type="transmembrane region" description="Helical" evidence="2">
    <location>
        <begin position="74"/>
        <end position="98"/>
    </location>
</feature>